<protein>
    <recommendedName>
        <fullName evidence="3">Sulfotransferase domain-containing protein</fullName>
    </recommendedName>
</protein>
<evidence type="ECO:0000256" key="1">
    <source>
        <dbReference type="ARBA" id="ARBA00005771"/>
    </source>
</evidence>
<dbReference type="SUPFAM" id="SSF52540">
    <property type="entry name" value="P-loop containing nucleoside triphosphate hydrolases"/>
    <property type="match status" value="1"/>
</dbReference>
<name>A0ABD1ELI5_HYPHA</name>
<dbReference type="EMBL" id="JBDJPC010000007">
    <property type="protein sequence ID" value="KAL1494530.1"/>
    <property type="molecule type" value="Genomic_DNA"/>
</dbReference>
<feature type="domain" description="Sulfotransferase" evidence="3">
    <location>
        <begin position="90"/>
        <end position="364"/>
    </location>
</feature>
<accession>A0ABD1ELI5</accession>
<dbReference type="Pfam" id="PF00685">
    <property type="entry name" value="Sulfotransfer_1"/>
    <property type="match status" value="1"/>
</dbReference>
<keyword evidence="2" id="KW-0808">Transferase</keyword>
<dbReference type="PANTHER" id="PTHR11783">
    <property type="entry name" value="SULFOTRANSFERASE SULT"/>
    <property type="match status" value="1"/>
</dbReference>
<comment type="similarity">
    <text evidence="1">Belongs to the sulfotransferase 1 family.</text>
</comment>
<evidence type="ECO:0000313" key="4">
    <source>
        <dbReference type="EMBL" id="KAL1494530.1"/>
    </source>
</evidence>
<evidence type="ECO:0000259" key="3">
    <source>
        <dbReference type="Pfam" id="PF00685"/>
    </source>
</evidence>
<comment type="caution">
    <text evidence="4">The sequence shown here is derived from an EMBL/GenBank/DDBJ whole genome shotgun (WGS) entry which is preliminary data.</text>
</comment>
<organism evidence="4 5">
    <name type="scientific">Hypothenemus hampei</name>
    <name type="common">Coffee berry borer</name>
    <dbReference type="NCBI Taxonomy" id="57062"/>
    <lineage>
        <taxon>Eukaryota</taxon>
        <taxon>Metazoa</taxon>
        <taxon>Ecdysozoa</taxon>
        <taxon>Arthropoda</taxon>
        <taxon>Hexapoda</taxon>
        <taxon>Insecta</taxon>
        <taxon>Pterygota</taxon>
        <taxon>Neoptera</taxon>
        <taxon>Endopterygota</taxon>
        <taxon>Coleoptera</taxon>
        <taxon>Polyphaga</taxon>
        <taxon>Cucujiformia</taxon>
        <taxon>Curculionidae</taxon>
        <taxon>Scolytinae</taxon>
        <taxon>Hypothenemus</taxon>
    </lineage>
</organism>
<evidence type="ECO:0000256" key="2">
    <source>
        <dbReference type="ARBA" id="ARBA00022679"/>
    </source>
</evidence>
<dbReference type="Gene3D" id="3.40.50.300">
    <property type="entry name" value="P-loop containing nucleotide triphosphate hydrolases"/>
    <property type="match status" value="1"/>
</dbReference>
<proteinExistence type="inferred from homology"/>
<dbReference type="GO" id="GO:0016740">
    <property type="term" value="F:transferase activity"/>
    <property type="evidence" value="ECO:0007669"/>
    <property type="project" value="UniProtKB-KW"/>
</dbReference>
<dbReference type="InterPro" id="IPR000863">
    <property type="entry name" value="Sulfotransferase_dom"/>
</dbReference>
<evidence type="ECO:0000313" key="5">
    <source>
        <dbReference type="Proteomes" id="UP001566132"/>
    </source>
</evidence>
<dbReference type="AlphaFoldDB" id="A0ABD1ELI5"/>
<sequence>MSLLLNELQWTSRPNIFESNDKNIEKCEKNEFKKFPYEIRSIDAALNSEILKDFSGERTGFVQVGPKKWFFPSGYAKQAENIYNFQLRNDDIVVMTFPRSGTTWTQEMVWLLCNNLNYEKAAKIPLTERFPFLEFSCFIHKETKEEFLRENLSDPEKYKLVQQIDCPRWEILAKSKEQRFIKTHLPFTLLSPDLLKTGCKVIYVARNPKDVAVSFYHLNRSFRTQGYTGDFAKYWYYFKNNLQPWTPYWEHIKEGWKLRHEENVLFIFYENMNQNLRCYIEKVATFLGQSYTSDQMDTLEEHLKFENFRKNKSVNQDIAENLGIVLKNEEKFVRKGKNGGWRAYFDPEMEKDADKWTEEHLKDTPDFKFPKKN</sequence>
<reference evidence="4 5" key="1">
    <citation type="submission" date="2024-05" db="EMBL/GenBank/DDBJ databases">
        <title>Genetic variation in Jamaican populations of the coffee berry borer (Hypothenemus hampei).</title>
        <authorList>
            <person name="Errbii M."/>
            <person name="Myrie A."/>
        </authorList>
    </citation>
    <scope>NUCLEOTIDE SEQUENCE [LARGE SCALE GENOMIC DNA]</scope>
    <source>
        <strain evidence="4">JA-Hopewell-2020-01-JO</strain>
        <tissue evidence="4">Whole body</tissue>
    </source>
</reference>
<dbReference type="InterPro" id="IPR027417">
    <property type="entry name" value="P-loop_NTPase"/>
</dbReference>
<gene>
    <name evidence="4" type="ORF">ABEB36_010114</name>
</gene>
<dbReference type="Proteomes" id="UP001566132">
    <property type="component" value="Unassembled WGS sequence"/>
</dbReference>
<keyword evidence="5" id="KW-1185">Reference proteome</keyword>